<keyword evidence="2 5" id="KW-0812">Transmembrane</keyword>
<feature type="transmembrane region" description="Helical" evidence="5">
    <location>
        <begin position="56"/>
        <end position="77"/>
    </location>
</feature>
<comment type="subcellular location">
    <subcellularLocation>
        <location evidence="1">Membrane</location>
        <topology evidence="1">Multi-pass membrane protein</topology>
    </subcellularLocation>
</comment>
<feature type="transmembrane region" description="Helical" evidence="5">
    <location>
        <begin position="83"/>
        <end position="105"/>
    </location>
</feature>
<keyword evidence="4 5" id="KW-0472">Membrane</keyword>
<dbReference type="KEGG" id="orp:MOP44_09410"/>
<dbReference type="PANTHER" id="PTHR36460:SF1">
    <property type="entry name" value="UPF0132 DOMAIN PROTEIN (AFU_ORTHOLOGUE AFUA_3G10255)"/>
    <property type="match status" value="1"/>
</dbReference>
<dbReference type="RefSeq" id="WP_260795791.1">
    <property type="nucleotide sequence ID" value="NZ_CP093313.1"/>
</dbReference>
<feature type="transmembrane region" description="Helical" evidence="5">
    <location>
        <begin position="25"/>
        <end position="44"/>
    </location>
</feature>
<sequence>MPDPIQTPQAPQAQQAGLSENAACALAYVTFIPAIIFLATAPYNQNPKIKFHSWQSICLFIAAIVVRVAVGFLYPIFGWAITSMLSLVVSLGLFAVWLLVVINAVNGKAFKIPVIAAFAEKQAGTTI</sequence>
<evidence type="ECO:0000256" key="2">
    <source>
        <dbReference type="ARBA" id="ARBA00022692"/>
    </source>
</evidence>
<name>A0A9J7BTC5_9BACT</name>
<evidence type="ECO:0008006" key="8">
    <source>
        <dbReference type="Google" id="ProtNLM"/>
    </source>
</evidence>
<dbReference type="GO" id="GO:0016020">
    <property type="term" value="C:membrane"/>
    <property type="evidence" value="ECO:0007669"/>
    <property type="project" value="UniProtKB-SubCell"/>
</dbReference>
<evidence type="ECO:0000256" key="4">
    <source>
        <dbReference type="ARBA" id="ARBA00023136"/>
    </source>
</evidence>
<evidence type="ECO:0000313" key="7">
    <source>
        <dbReference type="Proteomes" id="UP001059380"/>
    </source>
</evidence>
<evidence type="ECO:0000256" key="5">
    <source>
        <dbReference type="SAM" id="Phobius"/>
    </source>
</evidence>
<gene>
    <name evidence="6" type="ORF">MOP44_09410</name>
</gene>
<evidence type="ECO:0000313" key="6">
    <source>
        <dbReference type="EMBL" id="UWZ86147.1"/>
    </source>
</evidence>
<reference evidence="6" key="1">
    <citation type="submission" date="2021-04" db="EMBL/GenBank/DDBJ databases">
        <title>Phylogenetic analysis of Acidobacteriaceae.</title>
        <authorList>
            <person name="Qiu L."/>
            <person name="Zhang Q."/>
        </authorList>
    </citation>
    <scope>NUCLEOTIDE SEQUENCE</scope>
    <source>
        <strain evidence="6">DSM 25168</strain>
    </source>
</reference>
<dbReference type="AlphaFoldDB" id="A0A9J7BTC5"/>
<organism evidence="6 7">
    <name type="scientific">Occallatibacter riparius</name>
    <dbReference type="NCBI Taxonomy" id="1002689"/>
    <lineage>
        <taxon>Bacteria</taxon>
        <taxon>Pseudomonadati</taxon>
        <taxon>Acidobacteriota</taxon>
        <taxon>Terriglobia</taxon>
        <taxon>Terriglobales</taxon>
        <taxon>Acidobacteriaceae</taxon>
        <taxon>Occallatibacter</taxon>
    </lineage>
</organism>
<evidence type="ECO:0000256" key="3">
    <source>
        <dbReference type="ARBA" id="ARBA00022989"/>
    </source>
</evidence>
<dbReference type="PANTHER" id="PTHR36460">
    <property type="entry name" value="UPF0132 DOMAIN PROTEIN (AFU_ORTHOLOGUE AFUA_3G10255)"/>
    <property type="match status" value="1"/>
</dbReference>
<accession>A0A9J7BTC5</accession>
<keyword evidence="3 5" id="KW-1133">Transmembrane helix</keyword>
<keyword evidence="7" id="KW-1185">Reference proteome</keyword>
<dbReference type="Proteomes" id="UP001059380">
    <property type="component" value="Chromosome"/>
</dbReference>
<proteinExistence type="predicted"/>
<evidence type="ECO:0000256" key="1">
    <source>
        <dbReference type="ARBA" id="ARBA00004141"/>
    </source>
</evidence>
<dbReference type="EMBL" id="CP093313">
    <property type="protein sequence ID" value="UWZ86147.1"/>
    <property type="molecule type" value="Genomic_DNA"/>
</dbReference>
<protein>
    <recommendedName>
        <fullName evidence="8">DUF4870 domain-containing protein</fullName>
    </recommendedName>
</protein>